<reference evidence="1" key="1">
    <citation type="submission" date="2021-06" db="EMBL/GenBank/DDBJ databases">
        <authorList>
            <person name="Kallberg Y."/>
            <person name="Tangrot J."/>
            <person name="Rosling A."/>
        </authorList>
    </citation>
    <scope>NUCLEOTIDE SEQUENCE</scope>
    <source>
        <strain evidence="1">CL356</strain>
    </source>
</reference>
<name>A0ACA9Q6A1_9GLOM</name>
<accession>A0ACA9Q6A1</accession>
<evidence type="ECO:0000313" key="2">
    <source>
        <dbReference type="Proteomes" id="UP000789525"/>
    </source>
</evidence>
<keyword evidence="2" id="KW-1185">Reference proteome</keyword>
<proteinExistence type="predicted"/>
<comment type="caution">
    <text evidence="1">The sequence shown here is derived from an EMBL/GenBank/DDBJ whole genome shotgun (WGS) entry which is preliminary data.</text>
</comment>
<sequence>ANPSGGRGEGFSVDNATLNRFFSLHYLLPFVLAALAVMHLIALHVDASNNPLGISSKLDRVPFHPYFTFKDLNYVPANPLQTPAAIVPEFYL</sequence>
<dbReference type="Proteomes" id="UP000789525">
    <property type="component" value="Unassembled WGS sequence"/>
</dbReference>
<dbReference type="EMBL" id="CAJVPT010045219">
    <property type="protein sequence ID" value="CAG8735855.1"/>
    <property type="molecule type" value="Genomic_DNA"/>
</dbReference>
<feature type="non-terminal residue" evidence="1">
    <location>
        <position position="1"/>
    </location>
</feature>
<protein>
    <submittedName>
        <fullName evidence="1">5046_t:CDS:1</fullName>
    </submittedName>
</protein>
<organism evidence="1 2">
    <name type="scientific">Acaulospora colombiana</name>
    <dbReference type="NCBI Taxonomy" id="27376"/>
    <lineage>
        <taxon>Eukaryota</taxon>
        <taxon>Fungi</taxon>
        <taxon>Fungi incertae sedis</taxon>
        <taxon>Mucoromycota</taxon>
        <taxon>Glomeromycotina</taxon>
        <taxon>Glomeromycetes</taxon>
        <taxon>Diversisporales</taxon>
        <taxon>Acaulosporaceae</taxon>
        <taxon>Acaulospora</taxon>
    </lineage>
</organism>
<gene>
    <name evidence="1" type="ORF">ACOLOM_LOCUS11908</name>
</gene>
<evidence type="ECO:0000313" key="1">
    <source>
        <dbReference type="EMBL" id="CAG8735855.1"/>
    </source>
</evidence>
<feature type="non-terminal residue" evidence="1">
    <location>
        <position position="92"/>
    </location>
</feature>